<proteinExistence type="predicted"/>
<protein>
    <submittedName>
        <fullName evidence="1">Helix-turn-helix domain-containing protein</fullName>
    </submittedName>
</protein>
<sequence length="58" mass="6753">MDHLDEISVEELQRALNEVEGNKPTQRLTAAIAYKNGVTQTELSEWYGVQRRTIYSWL</sequence>
<dbReference type="Pfam" id="PF13384">
    <property type="entry name" value="HTH_23"/>
    <property type="match status" value="1"/>
</dbReference>
<accession>A0ABD5RW14</accession>
<dbReference type="EMBL" id="JBHSWU010000024">
    <property type="protein sequence ID" value="MFC6723546.1"/>
    <property type="molecule type" value="Genomic_DNA"/>
</dbReference>
<evidence type="ECO:0000313" key="2">
    <source>
        <dbReference type="Proteomes" id="UP001596328"/>
    </source>
</evidence>
<name>A0ABD5RW14_9EURY</name>
<keyword evidence="2" id="KW-1185">Reference proteome</keyword>
<organism evidence="1 2">
    <name type="scientific">Halobium palmae</name>
    <dbReference type="NCBI Taxonomy" id="1776492"/>
    <lineage>
        <taxon>Archaea</taxon>
        <taxon>Methanobacteriati</taxon>
        <taxon>Methanobacteriota</taxon>
        <taxon>Stenosarchaea group</taxon>
        <taxon>Halobacteria</taxon>
        <taxon>Halobacteriales</taxon>
        <taxon>Haloferacaceae</taxon>
        <taxon>Halobium</taxon>
    </lineage>
</organism>
<feature type="non-terminal residue" evidence="1">
    <location>
        <position position="58"/>
    </location>
</feature>
<dbReference type="Proteomes" id="UP001596328">
    <property type="component" value="Unassembled WGS sequence"/>
</dbReference>
<evidence type="ECO:0000313" key="1">
    <source>
        <dbReference type="EMBL" id="MFC6723546.1"/>
    </source>
</evidence>
<comment type="caution">
    <text evidence="1">The sequence shown here is derived from an EMBL/GenBank/DDBJ whole genome shotgun (WGS) entry which is preliminary data.</text>
</comment>
<gene>
    <name evidence="1" type="ORF">ACFQE1_03900</name>
</gene>
<reference evidence="1 2" key="1">
    <citation type="journal article" date="2019" name="Int. J. Syst. Evol. Microbiol.">
        <title>The Global Catalogue of Microorganisms (GCM) 10K type strain sequencing project: providing services to taxonomists for standard genome sequencing and annotation.</title>
        <authorList>
            <consortium name="The Broad Institute Genomics Platform"/>
            <consortium name="The Broad Institute Genome Sequencing Center for Infectious Disease"/>
            <person name="Wu L."/>
            <person name="Ma J."/>
        </authorList>
    </citation>
    <scope>NUCLEOTIDE SEQUENCE [LARGE SCALE GENOMIC DNA]</scope>
    <source>
        <strain evidence="1 2">NBRC 111368</strain>
    </source>
</reference>
<dbReference type="AlphaFoldDB" id="A0ABD5RW14"/>